<keyword evidence="4" id="KW-0418">Kinase</keyword>
<dbReference type="GO" id="GO:0005524">
    <property type="term" value="F:ATP binding"/>
    <property type="evidence" value="ECO:0007669"/>
    <property type="project" value="UniProtKB-KW"/>
</dbReference>
<keyword evidence="3" id="KW-0547">Nucleotide-binding</keyword>
<keyword evidence="1" id="KW-0723">Serine/threonine-protein kinase</keyword>
<reference evidence="7" key="1">
    <citation type="journal article" date="2021" name="PeerJ">
        <title>Extensive microbial diversity within the chicken gut microbiome revealed by metagenomics and culture.</title>
        <authorList>
            <person name="Gilroy R."/>
            <person name="Ravi A."/>
            <person name="Getino M."/>
            <person name="Pursley I."/>
            <person name="Horton D.L."/>
            <person name="Alikhan N.F."/>
            <person name="Baker D."/>
            <person name="Gharbi K."/>
            <person name="Hall N."/>
            <person name="Watson M."/>
            <person name="Adriaenssens E.M."/>
            <person name="Foster-Nyarko E."/>
            <person name="Jarju S."/>
            <person name="Secka A."/>
            <person name="Antonio M."/>
            <person name="Oren A."/>
            <person name="Chaudhuri R.R."/>
            <person name="La Ragione R."/>
            <person name="Hildebrand F."/>
            <person name="Pallen M.J."/>
        </authorList>
    </citation>
    <scope>NUCLEOTIDE SEQUENCE</scope>
    <source>
        <strain evidence="7">CHK183-1962</strain>
    </source>
</reference>
<sequence length="116" mass="12870">GEYLRKANSCSAEEIRELSSHLFAFLEKLHRRTPPVLFLDLTPDNILLDRSGKLRMIDLGAASAWYYREEMAETILYGTPGYAAPELYSGCPGPATDFYNLHVLLELLAACGNTSG</sequence>
<dbReference type="GO" id="GO:0004674">
    <property type="term" value="F:protein serine/threonine kinase activity"/>
    <property type="evidence" value="ECO:0007669"/>
    <property type="project" value="UniProtKB-KW"/>
</dbReference>
<evidence type="ECO:0000256" key="4">
    <source>
        <dbReference type="ARBA" id="ARBA00022777"/>
    </source>
</evidence>
<name>A0A9D1XDT7_9FIRM</name>
<evidence type="ECO:0000256" key="1">
    <source>
        <dbReference type="ARBA" id="ARBA00022527"/>
    </source>
</evidence>
<dbReference type="EMBL" id="DXEK01000148">
    <property type="protein sequence ID" value="HIX77673.1"/>
    <property type="molecule type" value="Genomic_DNA"/>
</dbReference>
<dbReference type="InterPro" id="IPR000719">
    <property type="entry name" value="Prot_kinase_dom"/>
</dbReference>
<proteinExistence type="predicted"/>
<dbReference type="AlphaFoldDB" id="A0A9D1XDT7"/>
<dbReference type="SUPFAM" id="SSF56112">
    <property type="entry name" value="Protein kinase-like (PK-like)"/>
    <property type="match status" value="1"/>
</dbReference>
<dbReference type="Proteomes" id="UP000886890">
    <property type="component" value="Unassembled WGS sequence"/>
</dbReference>
<evidence type="ECO:0000313" key="7">
    <source>
        <dbReference type="EMBL" id="HIX77673.1"/>
    </source>
</evidence>
<feature type="domain" description="Protein kinase" evidence="6">
    <location>
        <begin position="1"/>
        <end position="116"/>
    </location>
</feature>
<dbReference type="PANTHER" id="PTHR24345:SF91">
    <property type="entry name" value="SERINE_THREONINE-PROTEIN KINASE PLK4"/>
    <property type="match status" value="1"/>
</dbReference>
<evidence type="ECO:0000259" key="6">
    <source>
        <dbReference type="PROSITE" id="PS50011"/>
    </source>
</evidence>
<dbReference type="PANTHER" id="PTHR24345">
    <property type="entry name" value="SERINE/THREONINE-PROTEIN KINASE PLK"/>
    <property type="match status" value="1"/>
</dbReference>
<protein>
    <recommendedName>
        <fullName evidence="6">Protein kinase domain-containing protein</fullName>
    </recommendedName>
</protein>
<dbReference type="Pfam" id="PF00069">
    <property type="entry name" value="Pkinase"/>
    <property type="match status" value="1"/>
</dbReference>
<keyword evidence="5" id="KW-0067">ATP-binding</keyword>
<evidence type="ECO:0000256" key="3">
    <source>
        <dbReference type="ARBA" id="ARBA00022741"/>
    </source>
</evidence>
<feature type="non-terminal residue" evidence="7">
    <location>
        <position position="1"/>
    </location>
</feature>
<organism evidence="7 8">
    <name type="scientific">Candidatus Fusicatenibacter merdavium</name>
    <dbReference type="NCBI Taxonomy" id="2838600"/>
    <lineage>
        <taxon>Bacteria</taxon>
        <taxon>Bacillati</taxon>
        <taxon>Bacillota</taxon>
        <taxon>Clostridia</taxon>
        <taxon>Lachnospirales</taxon>
        <taxon>Lachnospiraceae</taxon>
        <taxon>Fusicatenibacter</taxon>
    </lineage>
</organism>
<keyword evidence="2" id="KW-0808">Transferase</keyword>
<dbReference type="PROSITE" id="PS50011">
    <property type="entry name" value="PROTEIN_KINASE_DOM"/>
    <property type="match status" value="1"/>
</dbReference>
<comment type="caution">
    <text evidence="7">The sequence shown here is derived from an EMBL/GenBank/DDBJ whole genome shotgun (WGS) entry which is preliminary data.</text>
</comment>
<dbReference type="InterPro" id="IPR011009">
    <property type="entry name" value="Kinase-like_dom_sf"/>
</dbReference>
<evidence type="ECO:0000313" key="8">
    <source>
        <dbReference type="Proteomes" id="UP000886890"/>
    </source>
</evidence>
<dbReference type="Gene3D" id="1.10.510.10">
    <property type="entry name" value="Transferase(Phosphotransferase) domain 1"/>
    <property type="match status" value="1"/>
</dbReference>
<gene>
    <name evidence="7" type="ORF">H9734_08795</name>
</gene>
<accession>A0A9D1XDT7</accession>
<evidence type="ECO:0000256" key="2">
    <source>
        <dbReference type="ARBA" id="ARBA00022679"/>
    </source>
</evidence>
<evidence type="ECO:0000256" key="5">
    <source>
        <dbReference type="ARBA" id="ARBA00022840"/>
    </source>
</evidence>
<reference evidence="7" key="2">
    <citation type="submission" date="2021-04" db="EMBL/GenBank/DDBJ databases">
        <authorList>
            <person name="Gilroy R."/>
        </authorList>
    </citation>
    <scope>NUCLEOTIDE SEQUENCE</scope>
    <source>
        <strain evidence="7">CHK183-1962</strain>
    </source>
</reference>